<keyword evidence="3" id="KW-0963">Cytoplasm</keyword>
<organism evidence="5 6">
    <name type="scientific">Heliorestis acidaminivorans</name>
    <dbReference type="NCBI Taxonomy" id="553427"/>
    <lineage>
        <taxon>Bacteria</taxon>
        <taxon>Bacillati</taxon>
        <taxon>Bacillota</taxon>
        <taxon>Clostridia</taxon>
        <taxon>Eubacteriales</taxon>
        <taxon>Heliobacteriaceae</taxon>
        <taxon>Heliorestis</taxon>
    </lineage>
</organism>
<accession>A0A6I0EXB6</accession>
<proteinExistence type="inferred from homology"/>
<dbReference type="PANTHER" id="PTHR37010">
    <property type="entry name" value="SULFURTRANSFERASE TUSE"/>
    <property type="match status" value="1"/>
</dbReference>
<dbReference type="GO" id="GO:0097163">
    <property type="term" value="F:sulfur carrier activity"/>
    <property type="evidence" value="ECO:0007669"/>
    <property type="project" value="TreeGrafter"/>
</dbReference>
<dbReference type="GO" id="GO:0005737">
    <property type="term" value="C:cytoplasm"/>
    <property type="evidence" value="ECO:0007669"/>
    <property type="project" value="UniProtKB-SubCell"/>
</dbReference>
<dbReference type="InterPro" id="IPR007453">
    <property type="entry name" value="DsrC/TusE"/>
</dbReference>
<dbReference type="Gene3D" id="1.10.10.370">
    <property type="entry name" value="DsrC-like protein, C-terminal domain"/>
    <property type="match status" value="1"/>
</dbReference>
<dbReference type="InterPro" id="IPR043163">
    <property type="entry name" value="DsrC-like_N"/>
</dbReference>
<evidence type="ECO:0000256" key="3">
    <source>
        <dbReference type="ARBA" id="ARBA00022490"/>
    </source>
</evidence>
<evidence type="ECO:0000256" key="1">
    <source>
        <dbReference type="ARBA" id="ARBA00004496"/>
    </source>
</evidence>
<evidence type="ECO:0000256" key="2">
    <source>
        <dbReference type="ARBA" id="ARBA00005718"/>
    </source>
</evidence>
<dbReference type="EMBL" id="WBXO01000017">
    <property type="protein sequence ID" value="KAB2950995.1"/>
    <property type="molecule type" value="Genomic_DNA"/>
</dbReference>
<dbReference type="PIRSF" id="PIRSF006223">
    <property type="entry name" value="DsrC_TusE"/>
    <property type="match status" value="1"/>
</dbReference>
<evidence type="ECO:0000313" key="5">
    <source>
        <dbReference type="EMBL" id="KAB2950995.1"/>
    </source>
</evidence>
<comment type="similarity">
    <text evidence="2">Belongs to the DsrC/TusE family.</text>
</comment>
<keyword evidence="6" id="KW-1185">Reference proteome</keyword>
<evidence type="ECO:0000313" key="6">
    <source>
        <dbReference type="Proteomes" id="UP000468766"/>
    </source>
</evidence>
<dbReference type="Proteomes" id="UP000468766">
    <property type="component" value="Unassembled WGS sequence"/>
</dbReference>
<dbReference type="AlphaFoldDB" id="A0A6I0EXB6"/>
<feature type="active site" description="Cysteine persulfide intermediate" evidence="4">
    <location>
        <position position="102"/>
    </location>
</feature>
<protein>
    <submittedName>
        <fullName evidence="5">TusE/DsrC/DsvC family sulfur relay protein</fullName>
    </submittedName>
</protein>
<dbReference type="PANTHER" id="PTHR37010:SF1">
    <property type="entry name" value="SULFURTRANSFERASE TUSE"/>
    <property type="match status" value="1"/>
</dbReference>
<dbReference type="InterPro" id="IPR025526">
    <property type="entry name" value="DsrC-like_dom_sf"/>
</dbReference>
<gene>
    <name evidence="5" type="ORF">F9B85_13620</name>
</gene>
<name>A0A6I0EXB6_9FIRM</name>
<dbReference type="RefSeq" id="WP_151621780.1">
    <property type="nucleotide sequence ID" value="NZ_WBXO01000017.1"/>
</dbReference>
<evidence type="ECO:0000256" key="4">
    <source>
        <dbReference type="PIRSR" id="PIRSR006223-50"/>
    </source>
</evidence>
<dbReference type="InterPro" id="IPR042072">
    <property type="entry name" value="DsrC-like_C"/>
</dbReference>
<dbReference type="OrthoDB" id="9786347at2"/>
<sequence length="103" mass="11746">MTTKSGLTVSFDKDGFLVDTNMWNEEVAEAVAREEDVEELTEQHWQVIFYLRKYYEKYNIAPMVRRLCTETGYSLKQLYDLFPTGPAKGACKIAGLPKPTGCV</sequence>
<comment type="caution">
    <text evidence="5">The sequence shown here is derived from an EMBL/GenBank/DDBJ whole genome shotgun (WGS) entry which is preliminary data.</text>
</comment>
<dbReference type="GO" id="GO:0002143">
    <property type="term" value="P:tRNA wobble position uridine thiolation"/>
    <property type="evidence" value="ECO:0007669"/>
    <property type="project" value="TreeGrafter"/>
</dbReference>
<comment type="subcellular location">
    <subcellularLocation>
        <location evidence="1">Cytoplasm</location>
    </subcellularLocation>
</comment>
<dbReference type="NCBIfam" id="TIGR03342">
    <property type="entry name" value="dsrC_tusE_dsvC"/>
    <property type="match status" value="1"/>
</dbReference>
<reference evidence="5 6" key="1">
    <citation type="submission" date="2019-10" db="EMBL/GenBank/DDBJ databases">
        <title>Whole-genome sequence of the extremophile Heliorestis acidaminivorans DSM 24790.</title>
        <authorList>
            <person name="Kyndt J.A."/>
            <person name="Meyer T.E."/>
        </authorList>
    </citation>
    <scope>NUCLEOTIDE SEQUENCE [LARGE SCALE GENOMIC DNA]</scope>
    <source>
        <strain evidence="5 6">DSM 24790</strain>
    </source>
</reference>
<dbReference type="SUPFAM" id="SSF69721">
    <property type="entry name" value="DsrC, the gamma subunit of dissimilatory sulfite reductase"/>
    <property type="match status" value="1"/>
</dbReference>
<dbReference type="Gene3D" id="3.30.1420.10">
    <property type="match status" value="1"/>
</dbReference>
<dbReference type="Pfam" id="PF04358">
    <property type="entry name" value="DsrC"/>
    <property type="match status" value="1"/>
</dbReference>